<comment type="similarity">
    <text evidence="2">Belongs to the tRNA methyltransferase O family.</text>
</comment>
<dbReference type="Gene3D" id="2.40.30.70">
    <property type="entry name" value="YaeB-like"/>
    <property type="match status" value="1"/>
</dbReference>
<protein>
    <submittedName>
        <fullName evidence="4">tRNA (N6-threonylcarbamoyladenosine(37)-N6)-methyltransferase TrmO</fullName>
    </submittedName>
</protein>
<dbReference type="InterPro" id="IPR036414">
    <property type="entry name" value="YaeB_N_sf"/>
</dbReference>
<name>A0A7C4RUE1_9BACT</name>
<dbReference type="InterPro" id="IPR023370">
    <property type="entry name" value="TrmO-like_N"/>
</dbReference>
<evidence type="ECO:0000256" key="2">
    <source>
        <dbReference type="ARBA" id="ARBA00033753"/>
    </source>
</evidence>
<evidence type="ECO:0000313" key="4">
    <source>
        <dbReference type="EMBL" id="HGU34405.1"/>
    </source>
</evidence>
<dbReference type="InterPro" id="IPR040372">
    <property type="entry name" value="YaeB-like"/>
</dbReference>
<dbReference type="SUPFAM" id="SSF118196">
    <property type="entry name" value="YaeB-like"/>
    <property type="match status" value="1"/>
</dbReference>
<organism evidence="4">
    <name type="scientific">Desulfatirhabdium butyrativorans</name>
    <dbReference type="NCBI Taxonomy" id="340467"/>
    <lineage>
        <taxon>Bacteria</taxon>
        <taxon>Pseudomonadati</taxon>
        <taxon>Thermodesulfobacteriota</taxon>
        <taxon>Desulfobacteria</taxon>
        <taxon>Desulfobacterales</taxon>
        <taxon>Desulfatirhabdiaceae</taxon>
        <taxon>Desulfatirhabdium</taxon>
    </lineage>
</organism>
<proteinExistence type="inferred from homology"/>
<dbReference type="PANTHER" id="PTHR12818">
    <property type="entry name" value="TRNA (ADENINE(37)-N6)-METHYLTRANSFERASE"/>
    <property type="match status" value="1"/>
</dbReference>
<dbReference type="GO" id="GO:0032259">
    <property type="term" value="P:methylation"/>
    <property type="evidence" value="ECO:0007669"/>
    <property type="project" value="UniProtKB-KW"/>
</dbReference>
<accession>A0A7C4RUE1</accession>
<dbReference type="PANTHER" id="PTHR12818:SF0">
    <property type="entry name" value="TRNA (ADENINE(37)-N6)-METHYLTRANSFERASE"/>
    <property type="match status" value="1"/>
</dbReference>
<feature type="domain" description="TsaA-like" evidence="3">
    <location>
        <begin position="8"/>
        <end position="130"/>
    </location>
</feature>
<dbReference type="NCBIfam" id="TIGR00104">
    <property type="entry name" value="tRNA_TsaA"/>
    <property type="match status" value="1"/>
</dbReference>
<dbReference type="PROSITE" id="PS51668">
    <property type="entry name" value="TSAA_2"/>
    <property type="match status" value="1"/>
</dbReference>
<dbReference type="GO" id="GO:0008168">
    <property type="term" value="F:methyltransferase activity"/>
    <property type="evidence" value="ECO:0007669"/>
    <property type="project" value="UniProtKB-KW"/>
</dbReference>
<evidence type="ECO:0000259" key="3">
    <source>
        <dbReference type="PROSITE" id="PS51668"/>
    </source>
</evidence>
<dbReference type="AlphaFoldDB" id="A0A7C4RUE1"/>
<keyword evidence="4" id="KW-0808">Transferase</keyword>
<comment type="caution">
    <text evidence="4">The sequence shown here is derived from an EMBL/GenBank/DDBJ whole genome shotgun (WGS) entry which is preliminary data.</text>
</comment>
<keyword evidence="4" id="KW-0489">Methyltransferase</keyword>
<evidence type="ECO:0000256" key="1">
    <source>
        <dbReference type="ARBA" id="ARBA00022691"/>
    </source>
</evidence>
<sequence>MIHQPFQLQAIGIIHHPGKDPWIEIDPQYAEGLQGLSAYSHIHVLFWFHENDVPEKRAILKVHPCRNPANPLTGVFATHSPMRPNLIGLTLCRIRRIEGCIIHIEDIDARDGTPLLDIKGYFPYEIAPPLQYPKWDRSRKEDSQR</sequence>
<keyword evidence="1" id="KW-0949">S-adenosyl-L-methionine</keyword>
<gene>
    <name evidence="4" type="primary">tsaA</name>
    <name evidence="4" type="ORF">ENS29_16395</name>
</gene>
<dbReference type="EMBL" id="DSUH01000376">
    <property type="protein sequence ID" value="HGU34405.1"/>
    <property type="molecule type" value="Genomic_DNA"/>
</dbReference>
<reference evidence="4" key="1">
    <citation type="journal article" date="2020" name="mSystems">
        <title>Genome- and Community-Level Interaction Insights into Carbon Utilization and Element Cycling Functions of Hydrothermarchaeota in Hydrothermal Sediment.</title>
        <authorList>
            <person name="Zhou Z."/>
            <person name="Liu Y."/>
            <person name="Xu W."/>
            <person name="Pan J."/>
            <person name="Luo Z.H."/>
            <person name="Li M."/>
        </authorList>
    </citation>
    <scope>NUCLEOTIDE SEQUENCE [LARGE SCALE GENOMIC DNA]</scope>
    <source>
        <strain evidence="4">SpSt-477</strain>
    </source>
</reference>
<dbReference type="InterPro" id="IPR036413">
    <property type="entry name" value="YaeB-like_sf"/>
</dbReference>
<dbReference type="CDD" id="cd09281">
    <property type="entry name" value="UPF0066"/>
    <property type="match status" value="1"/>
</dbReference>
<dbReference type="Pfam" id="PF01980">
    <property type="entry name" value="TrmO_N"/>
    <property type="match status" value="1"/>
</dbReference>